<protein>
    <submittedName>
        <fullName evidence="1">Uncharacterized protein</fullName>
    </submittedName>
</protein>
<dbReference type="RefSeq" id="WP_154477508.1">
    <property type="nucleotide sequence ID" value="NZ_VULY01000018.1"/>
</dbReference>
<organism evidence="1 2">
    <name type="scientific">Suipraeoptans intestinalis</name>
    <dbReference type="NCBI Taxonomy" id="2606628"/>
    <lineage>
        <taxon>Bacteria</taxon>
        <taxon>Bacillati</taxon>
        <taxon>Bacillota</taxon>
        <taxon>Clostridia</taxon>
        <taxon>Lachnospirales</taxon>
        <taxon>Lachnospiraceae</taxon>
        <taxon>Suipraeoptans</taxon>
    </lineage>
</organism>
<reference evidence="1 2" key="1">
    <citation type="submission" date="2019-08" db="EMBL/GenBank/DDBJ databases">
        <title>In-depth cultivation of the pig gut microbiome towards novel bacterial diversity and tailored functional studies.</title>
        <authorList>
            <person name="Wylensek D."/>
            <person name="Hitch T.C.A."/>
            <person name="Clavel T."/>
        </authorList>
    </citation>
    <scope>NUCLEOTIDE SEQUENCE [LARGE SCALE GENOMIC DNA]</scope>
    <source>
        <strain evidence="1 2">68-1-5</strain>
    </source>
</reference>
<gene>
    <name evidence="1" type="ORF">FYJ34_07495</name>
</gene>
<evidence type="ECO:0000313" key="2">
    <source>
        <dbReference type="Proteomes" id="UP000434409"/>
    </source>
</evidence>
<name>A0A6N7UT54_9FIRM</name>
<comment type="caution">
    <text evidence="1">The sequence shown here is derived from an EMBL/GenBank/DDBJ whole genome shotgun (WGS) entry which is preliminary data.</text>
</comment>
<sequence>MKPEQVWVKCWAFTEDELFGKLLNEPNQDFGVHCGSSIGFAPIKQEDGILCVYTGKCLDE</sequence>
<proteinExistence type="predicted"/>
<dbReference type="EMBL" id="VULY01000018">
    <property type="protein sequence ID" value="MSR94104.1"/>
    <property type="molecule type" value="Genomic_DNA"/>
</dbReference>
<dbReference type="Proteomes" id="UP000434409">
    <property type="component" value="Unassembled WGS sequence"/>
</dbReference>
<accession>A0A6N7UT54</accession>
<evidence type="ECO:0000313" key="1">
    <source>
        <dbReference type="EMBL" id="MSR94104.1"/>
    </source>
</evidence>
<dbReference type="AlphaFoldDB" id="A0A6N7UT54"/>
<keyword evidence="2" id="KW-1185">Reference proteome</keyword>